<keyword evidence="1" id="KW-1133">Transmembrane helix</keyword>
<keyword evidence="1" id="KW-0472">Membrane</keyword>
<evidence type="ECO:0000256" key="1">
    <source>
        <dbReference type="SAM" id="Phobius"/>
    </source>
</evidence>
<dbReference type="EMBL" id="BRVP01000003">
    <property type="protein sequence ID" value="GLB51461.1"/>
    <property type="molecule type" value="Genomic_DNA"/>
</dbReference>
<evidence type="ECO:0000313" key="3">
    <source>
        <dbReference type="Proteomes" id="UP001143545"/>
    </source>
</evidence>
<name>A0A9W6B318_9FLAO</name>
<reference evidence="2" key="1">
    <citation type="submission" date="2022-07" db="EMBL/GenBank/DDBJ databases">
        <title>Taxonomy of Novel Oxalotrophic and Methylotrophic Bacteria.</title>
        <authorList>
            <person name="Sahin N."/>
            <person name="Tani A."/>
        </authorList>
    </citation>
    <scope>NUCLEOTIDE SEQUENCE</scope>
    <source>
        <strain evidence="2">AM327</strain>
    </source>
</reference>
<comment type="caution">
    <text evidence="2">The sequence shown here is derived from an EMBL/GenBank/DDBJ whole genome shotgun (WGS) entry which is preliminary data.</text>
</comment>
<organism evidence="2 3">
    <name type="scientific">Neptunitalea chrysea</name>
    <dbReference type="NCBI Taxonomy" id="1647581"/>
    <lineage>
        <taxon>Bacteria</taxon>
        <taxon>Pseudomonadati</taxon>
        <taxon>Bacteroidota</taxon>
        <taxon>Flavobacteriia</taxon>
        <taxon>Flavobacteriales</taxon>
        <taxon>Flavobacteriaceae</taxon>
        <taxon>Neptunitalea</taxon>
    </lineage>
</organism>
<gene>
    <name evidence="2" type="ORF">NBRC110019_05000</name>
</gene>
<accession>A0A9W6B318</accession>
<keyword evidence="3" id="KW-1185">Reference proteome</keyword>
<evidence type="ECO:0000313" key="2">
    <source>
        <dbReference type="EMBL" id="GLB51461.1"/>
    </source>
</evidence>
<dbReference type="Proteomes" id="UP001143545">
    <property type="component" value="Unassembled WGS sequence"/>
</dbReference>
<sequence>MTVSNMYTLKNRKIKPMASLYLAMNSFKIIIILYNKFIIIIGTKFLFPVLLQKTEGL</sequence>
<protein>
    <submittedName>
        <fullName evidence="2">Uncharacterized protein</fullName>
    </submittedName>
</protein>
<dbReference type="AlphaFoldDB" id="A0A9W6B318"/>
<proteinExistence type="predicted"/>
<feature type="transmembrane region" description="Helical" evidence="1">
    <location>
        <begin position="20"/>
        <end position="47"/>
    </location>
</feature>
<keyword evidence="1" id="KW-0812">Transmembrane</keyword>